<dbReference type="Pfam" id="PF00150">
    <property type="entry name" value="Cellulase"/>
    <property type="match status" value="1"/>
</dbReference>
<evidence type="ECO:0000256" key="3">
    <source>
        <dbReference type="RuleBase" id="RU361153"/>
    </source>
</evidence>
<dbReference type="EMBL" id="QLIX01000003">
    <property type="protein sequence ID" value="RAI59993.1"/>
    <property type="molecule type" value="Genomic_DNA"/>
</dbReference>
<comment type="similarity">
    <text evidence="3">Belongs to the glycosyl hydrolase 5 (cellulase A) family.</text>
</comment>
<dbReference type="InterPro" id="IPR031768">
    <property type="entry name" value="CBM60_xylan-bd"/>
</dbReference>
<accession>A0A327MD64</accession>
<dbReference type="Gene3D" id="3.20.20.80">
    <property type="entry name" value="Glycosidases"/>
    <property type="match status" value="1"/>
</dbReference>
<dbReference type="InterPro" id="IPR017853">
    <property type="entry name" value="GH"/>
</dbReference>
<keyword evidence="2 3" id="KW-0326">Glycosidase</keyword>
<evidence type="ECO:0000313" key="7">
    <source>
        <dbReference type="Proteomes" id="UP000249065"/>
    </source>
</evidence>
<organism evidence="6 7">
    <name type="scientific">Roseicella frigidaeris</name>
    <dbReference type="NCBI Taxonomy" id="2230885"/>
    <lineage>
        <taxon>Bacteria</taxon>
        <taxon>Pseudomonadati</taxon>
        <taxon>Pseudomonadota</taxon>
        <taxon>Alphaproteobacteria</taxon>
        <taxon>Acetobacterales</taxon>
        <taxon>Roseomonadaceae</taxon>
        <taxon>Roseicella</taxon>
    </lineage>
</organism>
<dbReference type="PANTHER" id="PTHR12631:SF10">
    <property type="entry name" value="BETA-XYLOSIDASE-LIKE PROTEIN-RELATED"/>
    <property type="match status" value="1"/>
</dbReference>
<proteinExistence type="inferred from homology"/>
<dbReference type="InterPro" id="IPR051923">
    <property type="entry name" value="Glycosyl_Hydrolase_39"/>
</dbReference>
<dbReference type="GO" id="GO:0000272">
    <property type="term" value="P:polysaccharide catabolic process"/>
    <property type="evidence" value="ECO:0007669"/>
    <property type="project" value="InterPro"/>
</dbReference>
<dbReference type="PANTHER" id="PTHR12631">
    <property type="entry name" value="ALPHA-L-IDURONIDASE"/>
    <property type="match status" value="1"/>
</dbReference>
<gene>
    <name evidence="6" type="ORF">DOO78_07055</name>
</gene>
<sequence length="456" mass="47883">MATTLGSLGFATPLGELSTLSDDQLSAELADYKATGATWLRTDFWWDLVKPTANGDYDWSTVDRVVDAATAHGLEVIGELLGLPSWVQDSGGVAANVDAYGDFARAAAQHFGDRVDYWEIWNEQNLSGFWGGQPDAAAYTQILKAAYTAIKSVDGNDFVISGGLSPAPDSGSGWQSAVSFLQQMYANGAEGYFDAVGFHPYSWPLTPDDAASWNGFQIMQDGIRDLMVANGDADKQIWMTEFGAPTDGGSGAVSEADQATMLQQAIDFQKDTAWAGPILYYSYKDRGSDSWSGYSTESFFGLVHTDGSHKAAYDVFAAAALASPAEAAPIVTTEPVTATLGSGSDALVLKISQDAYQGSAQYTIAVDGIQVGDTLTAGAAYGTGSDTVTLLGDFGDDAQTITVTFLNDAWGGSSDTDRNLHVDGLSLNGEEVDGTVATLGTTGSVDFTVKAAKTAA</sequence>
<dbReference type="Pfam" id="PF16841">
    <property type="entry name" value="CBM60"/>
    <property type="match status" value="1"/>
</dbReference>
<comment type="caution">
    <text evidence="6">The sequence shown here is derived from an EMBL/GenBank/DDBJ whole genome shotgun (WGS) entry which is preliminary data.</text>
</comment>
<dbReference type="OrthoDB" id="7279826at2"/>
<name>A0A327MD64_9PROT</name>
<keyword evidence="1 3" id="KW-0378">Hydrolase</keyword>
<dbReference type="Gene3D" id="2.60.60.40">
    <property type="match status" value="1"/>
</dbReference>
<evidence type="ECO:0000256" key="2">
    <source>
        <dbReference type="ARBA" id="ARBA00023295"/>
    </source>
</evidence>
<feature type="domain" description="Carbohydrate binding module xylan-binding" evidence="5">
    <location>
        <begin position="348"/>
        <end position="433"/>
    </location>
</feature>
<evidence type="ECO:0000259" key="4">
    <source>
        <dbReference type="Pfam" id="PF00150"/>
    </source>
</evidence>
<dbReference type="AlphaFoldDB" id="A0A327MD64"/>
<reference evidence="7" key="1">
    <citation type="submission" date="2018-06" db="EMBL/GenBank/DDBJ databases">
        <authorList>
            <person name="Khan S.A."/>
        </authorList>
    </citation>
    <scope>NUCLEOTIDE SEQUENCE [LARGE SCALE GENOMIC DNA]</scope>
    <source>
        <strain evidence="7">DB-1506</strain>
    </source>
</reference>
<dbReference type="InterPro" id="IPR001547">
    <property type="entry name" value="Glyco_hydro_5"/>
</dbReference>
<keyword evidence="7" id="KW-1185">Reference proteome</keyword>
<evidence type="ECO:0000313" key="6">
    <source>
        <dbReference type="EMBL" id="RAI59993.1"/>
    </source>
</evidence>
<dbReference type="GO" id="GO:0004553">
    <property type="term" value="F:hydrolase activity, hydrolyzing O-glycosyl compounds"/>
    <property type="evidence" value="ECO:0007669"/>
    <property type="project" value="InterPro"/>
</dbReference>
<dbReference type="Proteomes" id="UP000249065">
    <property type="component" value="Unassembled WGS sequence"/>
</dbReference>
<evidence type="ECO:0008006" key="8">
    <source>
        <dbReference type="Google" id="ProtNLM"/>
    </source>
</evidence>
<protein>
    <recommendedName>
        <fullName evidence="8">Glycoside hydrolase family 5 domain-containing protein</fullName>
    </recommendedName>
</protein>
<evidence type="ECO:0000256" key="1">
    <source>
        <dbReference type="ARBA" id="ARBA00022801"/>
    </source>
</evidence>
<evidence type="ECO:0000259" key="5">
    <source>
        <dbReference type="Pfam" id="PF16841"/>
    </source>
</evidence>
<feature type="domain" description="Glycoside hydrolase family 5" evidence="4">
    <location>
        <begin position="28"/>
        <end position="264"/>
    </location>
</feature>
<dbReference type="SUPFAM" id="SSF51445">
    <property type="entry name" value="(Trans)glycosidases"/>
    <property type="match status" value="1"/>
</dbReference>
<dbReference type="RefSeq" id="WP_111469024.1">
    <property type="nucleotide sequence ID" value="NZ_QLIX01000003.1"/>
</dbReference>